<evidence type="ECO:0000313" key="6">
    <source>
        <dbReference type="Proteomes" id="UP001630127"/>
    </source>
</evidence>
<dbReference type="SMART" id="SM00181">
    <property type="entry name" value="EGF"/>
    <property type="match status" value="2"/>
</dbReference>
<feature type="domain" description="EGF-like" evidence="4">
    <location>
        <begin position="120"/>
        <end position="158"/>
    </location>
</feature>
<keyword evidence="6" id="KW-1185">Reference proteome</keyword>
<dbReference type="PANTHER" id="PTHR33881">
    <property type="entry name" value="NEUROGENIC LOCUS NOTCH-LIKE PROTEIN"/>
    <property type="match status" value="1"/>
</dbReference>
<evidence type="ECO:0000259" key="3">
    <source>
        <dbReference type="SMART" id="SM00179"/>
    </source>
</evidence>
<feature type="signal peptide" evidence="2">
    <location>
        <begin position="1"/>
        <end position="27"/>
    </location>
</feature>
<dbReference type="Proteomes" id="UP001630127">
    <property type="component" value="Unassembled WGS sequence"/>
</dbReference>
<dbReference type="EMBL" id="JBJUIK010000011">
    <property type="protein sequence ID" value="KAL3511826.1"/>
    <property type="molecule type" value="Genomic_DNA"/>
</dbReference>
<gene>
    <name evidence="5" type="ORF">ACH5RR_024543</name>
</gene>
<evidence type="ECO:0000256" key="2">
    <source>
        <dbReference type="SAM" id="SignalP"/>
    </source>
</evidence>
<keyword evidence="2" id="KW-0732">Signal</keyword>
<organism evidence="5 6">
    <name type="scientific">Cinchona calisaya</name>
    <dbReference type="NCBI Taxonomy" id="153742"/>
    <lineage>
        <taxon>Eukaryota</taxon>
        <taxon>Viridiplantae</taxon>
        <taxon>Streptophyta</taxon>
        <taxon>Embryophyta</taxon>
        <taxon>Tracheophyta</taxon>
        <taxon>Spermatophyta</taxon>
        <taxon>Magnoliopsida</taxon>
        <taxon>eudicotyledons</taxon>
        <taxon>Gunneridae</taxon>
        <taxon>Pentapetalae</taxon>
        <taxon>asterids</taxon>
        <taxon>lamiids</taxon>
        <taxon>Gentianales</taxon>
        <taxon>Rubiaceae</taxon>
        <taxon>Cinchonoideae</taxon>
        <taxon>Cinchoneae</taxon>
        <taxon>Cinchona</taxon>
    </lineage>
</organism>
<feature type="chain" id="PRO_5044878318" description="EGF-like domain-containing protein" evidence="2">
    <location>
        <begin position="28"/>
        <end position="532"/>
    </location>
</feature>
<reference evidence="5 6" key="1">
    <citation type="submission" date="2024-11" db="EMBL/GenBank/DDBJ databases">
        <title>A near-complete genome assembly of Cinchona calisaya.</title>
        <authorList>
            <person name="Lian D.C."/>
            <person name="Zhao X.W."/>
            <person name="Wei L."/>
        </authorList>
    </citation>
    <scope>NUCLEOTIDE SEQUENCE [LARGE SCALE GENOMIC DNA]</scope>
    <source>
        <tissue evidence="5">Nenye</tissue>
    </source>
</reference>
<dbReference type="Gene3D" id="2.10.25.10">
    <property type="entry name" value="Laminin"/>
    <property type="match status" value="1"/>
</dbReference>
<sequence>MRSYNFSCTLIAFNILLFFLFIHHITASITTPELLEETLEDENVDHCEKVDCGQGTCVASLLGFDCLCKPGWNKMQFGLIKFPACTVPNCTLNYQCGNDAPPPLPSPPPANSPPFNIFNPCNLVWCGDGTCIPDGLGYYCKCNNGSANLFNMTGVACLKECFFGVDCKGVTFGHPPSPPPPSSPGPKDVKDMFAASKDSQRTSVKALTLYIAFSLVIACISDALNAVPDKVSVLSHDLYLLLDSLASSDFICDRVFGPFPERSICDKWQLVLKLSDAIHDCVRLLVSASEEDSILLLYWSLLGRDPLEILCLAAGLWYYREKGSSNSTCALQQDSGITERRDLVTALVPCSRTLELNREGPSSERYVLDSSGALVERQAVVCRERELNQEEPAGLGGPSSERYVLDSMGALVEWPRTRASLLKLLAVEFVELHGADMACQCIIIELFGLEITVSGTDKSVLQPISIVVTTGINCVEDTFVVGSMIRALMESFYEASTTNGDEMIRQGPCIQAVKSCMIRPPSSEQLVSQPNA</sequence>
<dbReference type="InterPro" id="IPR001881">
    <property type="entry name" value="EGF-like_Ca-bd_dom"/>
</dbReference>
<proteinExistence type="predicted"/>
<dbReference type="SMART" id="SM00179">
    <property type="entry name" value="EGF_CA"/>
    <property type="match status" value="1"/>
</dbReference>
<dbReference type="PANTHER" id="PTHR33881:SF17">
    <property type="entry name" value="EGF-LIKE DOMAIN-CONTAINING PROTEIN"/>
    <property type="match status" value="1"/>
</dbReference>
<comment type="caution">
    <text evidence="5">The sequence shown here is derived from an EMBL/GenBank/DDBJ whole genome shotgun (WGS) entry which is preliminary data.</text>
</comment>
<accession>A0ABD2YZ25</accession>
<evidence type="ECO:0008006" key="7">
    <source>
        <dbReference type="Google" id="ProtNLM"/>
    </source>
</evidence>
<feature type="domain" description="EGF-like" evidence="4">
    <location>
        <begin position="46"/>
        <end position="86"/>
    </location>
</feature>
<keyword evidence="1" id="KW-1015">Disulfide bond</keyword>
<evidence type="ECO:0000259" key="4">
    <source>
        <dbReference type="SMART" id="SM00181"/>
    </source>
</evidence>
<evidence type="ECO:0000313" key="5">
    <source>
        <dbReference type="EMBL" id="KAL3511826.1"/>
    </source>
</evidence>
<evidence type="ECO:0000256" key="1">
    <source>
        <dbReference type="ARBA" id="ARBA00023157"/>
    </source>
</evidence>
<feature type="domain" description="EGF-like calcium-binding" evidence="3">
    <location>
        <begin position="43"/>
        <end position="86"/>
    </location>
</feature>
<dbReference type="AlphaFoldDB" id="A0ABD2YZ25"/>
<name>A0ABD2YZ25_9GENT</name>
<protein>
    <recommendedName>
        <fullName evidence="7">EGF-like domain-containing protein</fullName>
    </recommendedName>
</protein>
<dbReference type="InterPro" id="IPR000742">
    <property type="entry name" value="EGF"/>
</dbReference>